<protein>
    <submittedName>
        <fullName evidence="1">Uncharacterized protein</fullName>
    </submittedName>
</protein>
<reference evidence="1 2" key="1">
    <citation type="submission" date="2009-06" db="EMBL/GenBank/DDBJ databases">
        <title>Complete sequence of Desulfovibrio salexigens DSM 2638.</title>
        <authorList>
            <consortium name="US DOE Joint Genome Institute"/>
            <person name="Lucas S."/>
            <person name="Copeland A."/>
            <person name="Lapidus A."/>
            <person name="Glavina del Rio T."/>
            <person name="Tice H."/>
            <person name="Bruce D."/>
            <person name="Goodwin L."/>
            <person name="Pitluck S."/>
            <person name="Munk A.C."/>
            <person name="Brettin T."/>
            <person name="Detter J.C."/>
            <person name="Han C."/>
            <person name="Tapia R."/>
            <person name="Larimer F."/>
            <person name="Land M."/>
            <person name="Hauser L."/>
            <person name="Kyrpides N."/>
            <person name="Anderson I."/>
            <person name="Wall J.D."/>
            <person name="Arkin A.P."/>
            <person name="Dehal P."/>
            <person name="Chivian D."/>
            <person name="Giles B."/>
            <person name="Hazen T.C."/>
        </authorList>
    </citation>
    <scope>NUCLEOTIDE SEQUENCE [LARGE SCALE GENOMIC DNA]</scope>
    <source>
        <strain evidence="2">ATCC 14822 / DSM 2638 / NCIMB 8403 / VKM B-1763</strain>
    </source>
</reference>
<dbReference type="HOGENOM" id="CLU_168140_0_0_7"/>
<name>C6C260_MARSD</name>
<accession>C6C260</accession>
<keyword evidence="2" id="KW-1185">Reference proteome</keyword>
<sequence>MENKLSERKRNPHQSIRAYCLWCMGGSPQLVRECEDSDCSLYELRGPKTEESQRTCIRAIRRHCLACTVGDRQAIRDCKEKECVIRRFRFGVHPKTMQKRRKRRLEKSHLMLPGL</sequence>
<dbReference type="KEGG" id="dsa:Desal_3210"/>
<evidence type="ECO:0000313" key="2">
    <source>
        <dbReference type="Proteomes" id="UP000002601"/>
    </source>
</evidence>
<evidence type="ECO:0000313" key="1">
    <source>
        <dbReference type="EMBL" id="ACS81261.1"/>
    </source>
</evidence>
<dbReference type="EMBL" id="CP001649">
    <property type="protein sequence ID" value="ACS81261.1"/>
    <property type="molecule type" value="Genomic_DNA"/>
</dbReference>
<dbReference type="Proteomes" id="UP000002601">
    <property type="component" value="Chromosome"/>
</dbReference>
<organism evidence="1 2">
    <name type="scientific">Maridesulfovibrio salexigens (strain ATCC 14822 / DSM 2638 / NCIMB 8403 / VKM B-1763)</name>
    <name type="common">Desulfovibrio salexigens</name>
    <dbReference type="NCBI Taxonomy" id="526222"/>
    <lineage>
        <taxon>Bacteria</taxon>
        <taxon>Pseudomonadati</taxon>
        <taxon>Thermodesulfobacteriota</taxon>
        <taxon>Desulfovibrionia</taxon>
        <taxon>Desulfovibrionales</taxon>
        <taxon>Desulfovibrionaceae</taxon>
        <taxon>Maridesulfovibrio</taxon>
    </lineage>
</organism>
<dbReference type="eggNOG" id="ENOG5033G9X">
    <property type="taxonomic scope" value="Bacteria"/>
</dbReference>
<proteinExistence type="predicted"/>
<dbReference type="STRING" id="526222.Desal_3210"/>
<dbReference type="AlphaFoldDB" id="C6C260"/>
<gene>
    <name evidence="1" type="ordered locus">Desal_3210</name>
</gene>